<sequence>MTALELAALLQERENSPSSLIGPARRLSPHSRSILYPGRAACVAGVRNTLRTSLSEGTARWQAMTWLFGVPVPRCS</sequence>
<comment type="caution">
    <text evidence="1">The sequence shown here is derived from an EMBL/GenBank/DDBJ whole genome shotgun (WGS) entry which is preliminary data.</text>
</comment>
<reference evidence="1 2" key="1">
    <citation type="submission" date="2016-07" db="EMBL/GenBank/DDBJ databases">
        <title>Pervasive Adenine N6-methylation of Active Genes in Fungi.</title>
        <authorList>
            <consortium name="DOE Joint Genome Institute"/>
            <person name="Mondo S.J."/>
            <person name="Dannebaum R.O."/>
            <person name="Kuo R.C."/>
            <person name="Labutti K."/>
            <person name="Haridas S."/>
            <person name="Kuo A."/>
            <person name="Salamov A."/>
            <person name="Ahrendt S.R."/>
            <person name="Lipzen A."/>
            <person name="Sullivan W."/>
            <person name="Andreopoulos W.B."/>
            <person name="Clum A."/>
            <person name="Lindquist E."/>
            <person name="Daum C."/>
            <person name="Ramamoorthy G.K."/>
            <person name="Gryganskyi A."/>
            <person name="Culley D."/>
            <person name="Magnuson J.K."/>
            <person name="James T.Y."/>
            <person name="O'Malley M.A."/>
            <person name="Stajich J.E."/>
            <person name="Spatafora J.W."/>
            <person name="Visel A."/>
            <person name="Grigoriev I.V."/>
        </authorList>
    </citation>
    <scope>NUCLEOTIDE SEQUENCE [LARGE SCALE GENOMIC DNA]</scope>
    <source>
        <strain evidence="1 2">CBS 115471</strain>
    </source>
</reference>
<dbReference type="Proteomes" id="UP000193144">
    <property type="component" value="Unassembled WGS sequence"/>
</dbReference>
<keyword evidence="2" id="KW-1185">Reference proteome</keyword>
<protein>
    <submittedName>
        <fullName evidence="1">Uncharacterized protein</fullName>
    </submittedName>
</protein>
<gene>
    <name evidence="1" type="ORF">BCR34DRAFT_638239</name>
</gene>
<name>A0A1Y1YQH2_9PLEO</name>
<accession>A0A1Y1YQH2</accession>
<organism evidence="1 2">
    <name type="scientific">Clohesyomyces aquaticus</name>
    <dbReference type="NCBI Taxonomy" id="1231657"/>
    <lineage>
        <taxon>Eukaryota</taxon>
        <taxon>Fungi</taxon>
        <taxon>Dikarya</taxon>
        <taxon>Ascomycota</taxon>
        <taxon>Pezizomycotina</taxon>
        <taxon>Dothideomycetes</taxon>
        <taxon>Pleosporomycetidae</taxon>
        <taxon>Pleosporales</taxon>
        <taxon>Lindgomycetaceae</taxon>
        <taxon>Clohesyomyces</taxon>
    </lineage>
</organism>
<evidence type="ECO:0000313" key="2">
    <source>
        <dbReference type="Proteomes" id="UP000193144"/>
    </source>
</evidence>
<evidence type="ECO:0000313" key="1">
    <source>
        <dbReference type="EMBL" id="ORY00291.1"/>
    </source>
</evidence>
<dbReference type="EMBL" id="MCFA01000185">
    <property type="protein sequence ID" value="ORY00291.1"/>
    <property type="molecule type" value="Genomic_DNA"/>
</dbReference>
<dbReference type="OrthoDB" id="5337378at2759"/>
<proteinExistence type="predicted"/>
<dbReference type="AlphaFoldDB" id="A0A1Y1YQH2"/>